<dbReference type="PROSITE" id="PS50249">
    <property type="entry name" value="MPN"/>
    <property type="match status" value="1"/>
</dbReference>
<dbReference type="KEGG" id="tye:THEYE_A1988"/>
<evidence type="ECO:0000313" key="8">
    <source>
        <dbReference type="Proteomes" id="UP000000718"/>
    </source>
</evidence>
<keyword evidence="3" id="KW-0378">Hydrolase</keyword>
<keyword evidence="2" id="KW-0479">Metal-binding</keyword>
<organism evidence="7 8">
    <name type="scientific">Thermodesulfovibrio yellowstonii (strain ATCC 51303 / DSM 11347 / YP87)</name>
    <dbReference type="NCBI Taxonomy" id="289376"/>
    <lineage>
        <taxon>Bacteria</taxon>
        <taxon>Pseudomonadati</taxon>
        <taxon>Nitrospirota</taxon>
        <taxon>Thermodesulfovibrionia</taxon>
        <taxon>Thermodesulfovibrionales</taxon>
        <taxon>Thermodesulfovibrionaceae</taxon>
        <taxon>Thermodesulfovibrio</taxon>
    </lineage>
</organism>
<dbReference type="InParanoid" id="B5YIE6"/>
<evidence type="ECO:0000259" key="6">
    <source>
        <dbReference type="PROSITE" id="PS50249"/>
    </source>
</evidence>
<dbReference type="InterPro" id="IPR028090">
    <property type="entry name" value="JAB_dom_prok"/>
</dbReference>
<dbReference type="Pfam" id="PF14464">
    <property type="entry name" value="Prok-JAB"/>
    <property type="match status" value="1"/>
</dbReference>
<dbReference type="Gene3D" id="3.40.140.10">
    <property type="entry name" value="Cytidine Deaminase, domain 2"/>
    <property type="match status" value="1"/>
</dbReference>
<dbReference type="SUPFAM" id="SSF102712">
    <property type="entry name" value="JAB1/MPN domain"/>
    <property type="match status" value="1"/>
</dbReference>
<keyword evidence="5" id="KW-0482">Metalloprotease</keyword>
<proteinExistence type="predicted"/>
<keyword evidence="8" id="KW-1185">Reference proteome</keyword>
<feature type="domain" description="MPN" evidence="6">
    <location>
        <begin position="8"/>
        <end position="133"/>
    </location>
</feature>
<dbReference type="EMBL" id="CP001147">
    <property type="protein sequence ID" value="ACI21785.1"/>
    <property type="molecule type" value="Genomic_DNA"/>
</dbReference>
<dbReference type="PANTHER" id="PTHR34858">
    <property type="entry name" value="CYSO-CYSTEINE PEPTIDASE"/>
    <property type="match status" value="1"/>
</dbReference>
<dbReference type="AlphaFoldDB" id="B5YIE6"/>
<dbReference type="GO" id="GO:0008270">
    <property type="term" value="F:zinc ion binding"/>
    <property type="evidence" value="ECO:0000318"/>
    <property type="project" value="GO_Central"/>
</dbReference>
<dbReference type="GO" id="GO:0006508">
    <property type="term" value="P:proteolysis"/>
    <property type="evidence" value="ECO:0007669"/>
    <property type="project" value="UniProtKB-KW"/>
</dbReference>
<dbReference type="FunFam" id="3.40.140.10:FF:000085">
    <property type="entry name" value="Mov34/MPN/PAD-1 family protein"/>
    <property type="match status" value="1"/>
</dbReference>
<dbReference type="PATRIC" id="fig|289376.4.peg.1942"/>
<dbReference type="InterPro" id="IPR051929">
    <property type="entry name" value="VirAsm_ModProt"/>
</dbReference>
<dbReference type="InterPro" id="IPR000555">
    <property type="entry name" value="JAMM/MPN+_dom"/>
</dbReference>
<reference evidence="8" key="1">
    <citation type="submission" date="2008-08" db="EMBL/GenBank/DDBJ databases">
        <title>The complete genome sequence of Thermodesulfovibrio yellowstonii strain ATCC 51303 / DSM 11347 / YP87.</title>
        <authorList>
            <person name="Dodson R.J."/>
            <person name="Durkin A.S."/>
            <person name="Wu M."/>
            <person name="Eisen J."/>
            <person name="Sutton G."/>
        </authorList>
    </citation>
    <scope>NUCLEOTIDE SEQUENCE [LARGE SCALE GENOMIC DNA]</scope>
    <source>
        <strain evidence="8">ATCC 51303 / DSM 11347 / YP87</strain>
    </source>
</reference>
<evidence type="ECO:0000256" key="3">
    <source>
        <dbReference type="ARBA" id="ARBA00022801"/>
    </source>
</evidence>
<evidence type="ECO:0000256" key="4">
    <source>
        <dbReference type="ARBA" id="ARBA00022833"/>
    </source>
</evidence>
<dbReference type="GO" id="GO:0008235">
    <property type="term" value="F:metalloexopeptidase activity"/>
    <property type="evidence" value="ECO:0000318"/>
    <property type="project" value="GO_Central"/>
</dbReference>
<dbReference type="HOGENOM" id="CLU_116765_1_1_0"/>
<dbReference type="CDD" id="cd08070">
    <property type="entry name" value="MPN_like"/>
    <property type="match status" value="1"/>
</dbReference>
<dbReference type="STRING" id="289376.THEYE_A1988"/>
<keyword evidence="1" id="KW-0645">Protease</keyword>
<dbReference type="InterPro" id="IPR037518">
    <property type="entry name" value="MPN"/>
</dbReference>
<evidence type="ECO:0000256" key="1">
    <source>
        <dbReference type="ARBA" id="ARBA00022670"/>
    </source>
</evidence>
<evidence type="ECO:0000256" key="2">
    <source>
        <dbReference type="ARBA" id="ARBA00022723"/>
    </source>
</evidence>
<dbReference type="eggNOG" id="COG1310">
    <property type="taxonomic scope" value="Bacteria"/>
</dbReference>
<keyword evidence="4" id="KW-0862">Zinc</keyword>
<dbReference type="SMART" id="SM00232">
    <property type="entry name" value="JAB_MPN"/>
    <property type="match status" value="1"/>
</dbReference>
<protein>
    <recommendedName>
        <fullName evidence="6">MPN domain-containing protein</fullName>
    </recommendedName>
</protein>
<evidence type="ECO:0000313" key="7">
    <source>
        <dbReference type="EMBL" id="ACI21785.1"/>
    </source>
</evidence>
<gene>
    <name evidence="7" type="ordered locus">THEYE_A1988</name>
</gene>
<evidence type="ECO:0000256" key="5">
    <source>
        <dbReference type="ARBA" id="ARBA00023049"/>
    </source>
</evidence>
<reference evidence="7 8" key="2">
    <citation type="journal article" date="2015" name="Genome Announc.">
        <title>Genome Sequence of the Sulfate-Reducing Thermophilic Bacterium Thermodesulfovibrio yellowstonii Strain DSM 11347T (Phylum Nitrospirae).</title>
        <authorList>
            <person name="Bhatnagar S."/>
            <person name="Badger J.H."/>
            <person name="Madupu R."/>
            <person name="Khouri H.M."/>
            <person name="O'Connor E.M."/>
            <person name="Robb F.T."/>
            <person name="Ward N.L."/>
            <person name="Eisen J.A."/>
        </authorList>
    </citation>
    <scope>NUCLEOTIDE SEQUENCE [LARGE SCALE GENOMIC DNA]</scope>
    <source>
        <strain evidence="8">ATCC 51303 / DSM 11347 / YP87</strain>
    </source>
</reference>
<dbReference type="Proteomes" id="UP000000718">
    <property type="component" value="Chromosome"/>
</dbReference>
<dbReference type="OrthoDB" id="9802958at2"/>
<name>B5YIE6_THEYD</name>
<sequence>MSNLQTMLKIKREIFNEMIQHCRECLPYEACGILAGKDNFISKIYKIKNIEQSSVSYFMNPKEQLLAMKDMKTYGMDMLAIFHSHPLGSAEPSQKDIELAFYDVYHIIVAIEPKFEVKCFKIENRKFDEQELFIE</sequence>
<dbReference type="EnsemblBacteria" id="ACI21785">
    <property type="protein sequence ID" value="ACI21785"/>
    <property type="gene ID" value="THEYE_A1988"/>
</dbReference>
<accession>B5YIE6</accession>
<dbReference type="PANTHER" id="PTHR34858:SF1">
    <property type="entry name" value="CYSO-CYSTEINE PEPTIDASE"/>
    <property type="match status" value="1"/>
</dbReference>